<name>A0AAE4FNK2_CLOSG</name>
<evidence type="ECO:0000256" key="2">
    <source>
        <dbReference type="ARBA" id="ARBA00010447"/>
    </source>
</evidence>
<dbReference type="Gene3D" id="3.40.640.10">
    <property type="entry name" value="Type I PLP-dependent aspartate aminotransferase-like (Major domain)"/>
    <property type="match status" value="1"/>
</dbReference>
<evidence type="ECO:0000256" key="3">
    <source>
        <dbReference type="ARBA" id="ARBA00012239"/>
    </source>
</evidence>
<dbReference type="InterPro" id="IPR000192">
    <property type="entry name" value="Aminotrans_V_dom"/>
</dbReference>
<dbReference type="SUPFAM" id="SSF53383">
    <property type="entry name" value="PLP-dependent transferases"/>
    <property type="match status" value="1"/>
</dbReference>
<comment type="cofactor">
    <cofactor evidence="1">
        <name>pyridoxal 5'-phosphate</name>
        <dbReference type="ChEBI" id="CHEBI:597326"/>
    </cofactor>
</comment>
<comment type="caution">
    <text evidence="7">The sequence shown here is derived from an EMBL/GenBank/DDBJ whole genome shotgun (WGS) entry which is preliminary data.</text>
</comment>
<dbReference type="InterPro" id="IPR010969">
    <property type="entry name" value="Cys_dSase-rel_unknwn_funct"/>
</dbReference>
<dbReference type="RefSeq" id="WP_310944294.1">
    <property type="nucleotide sequence ID" value="NZ_JARUIS010000030.1"/>
</dbReference>
<protein>
    <recommendedName>
        <fullName evidence="3">cysteine desulfurase</fullName>
        <ecNumber evidence="3">2.8.1.7</ecNumber>
    </recommendedName>
</protein>
<dbReference type="GO" id="GO:0008483">
    <property type="term" value="F:transaminase activity"/>
    <property type="evidence" value="ECO:0007669"/>
    <property type="project" value="UniProtKB-KW"/>
</dbReference>
<dbReference type="InterPro" id="IPR015424">
    <property type="entry name" value="PyrdxlP-dep_Trfase"/>
</dbReference>
<dbReference type="EMBL" id="JARUIS010000030">
    <property type="protein sequence ID" value="MDS1004892.1"/>
    <property type="molecule type" value="Genomic_DNA"/>
</dbReference>
<dbReference type="PIRSF" id="PIRSF005572">
    <property type="entry name" value="NifS"/>
    <property type="match status" value="1"/>
</dbReference>
<dbReference type="NCBIfam" id="TIGR01977">
    <property type="entry name" value="am_tr_V_EF2568"/>
    <property type="match status" value="1"/>
</dbReference>
<comment type="similarity">
    <text evidence="2">Belongs to the class-V pyridoxal-phosphate-dependent aminotransferase family. Csd subfamily.</text>
</comment>
<reference evidence="7" key="1">
    <citation type="submission" date="2023-04" db="EMBL/GenBank/DDBJ databases">
        <title>Assessment of the microbiological origin of a defect in Grana Padano cheese.</title>
        <authorList>
            <person name="Zago M."/>
            <person name="Rossetti L."/>
            <person name="Bonvini B."/>
            <person name="Carminati D."/>
            <person name="Giraffa G."/>
        </authorList>
    </citation>
    <scope>NUCLEOTIDE SEQUENCE</scope>
    <source>
        <strain evidence="7">4990</strain>
    </source>
</reference>
<dbReference type="InterPro" id="IPR015421">
    <property type="entry name" value="PyrdxlP-dep_Trfase_major"/>
</dbReference>
<dbReference type="Pfam" id="PF00266">
    <property type="entry name" value="Aminotran_5"/>
    <property type="match status" value="1"/>
</dbReference>
<keyword evidence="7" id="KW-0808">Transferase</keyword>
<keyword evidence="7" id="KW-0032">Aminotransferase</keyword>
<evidence type="ECO:0000256" key="5">
    <source>
        <dbReference type="ARBA" id="ARBA00050776"/>
    </source>
</evidence>
<feature type="domain" description="Aminotransferase class V" evidence="6">
    <location>
        <begin position="3"/>
        <end position="371"/>
    </location>
</feature>
<dbReference type="Proteomes" id="UP001182303">
    <property type="component" value="Unassembled WGS sequence"/>
</dbReference>
<evidence type="ECO:0000313" key="8">
    <source>
        <dbReference type="Proteomes" id="UP001182303"/>
    </source>
</evidence>
<evidence type="ECO:0000313" key="7">
    <source>
        <dbReference type="EMBL" id="MDS1004892.1"/>
    </source>
</evidence>
<sequence>MKIYLDNAATTYPKPEKVYSSILNYMKNVGASPGRGGYENALTGDRMVYKCRQSLINLFNFNKIENVVFTSNITASLNILIKSIVKDGWHVITSSMDHNSVIRPLVSLEKLNKIELDILNCSEEGLINIEDFKNTIKDNTKLVVLSHASNIIGTIQPLEDIGKICKEKGIYFIIDSAQTAGVLPLDFKKLNCNALAFTGHKALLGPQGIGGFIIDDELNNIATNFIEGGTGSLSESTLQPDFLPDKFESGTMNTPGIAGLLAGIEYINEEGLNTIKEREEYLSKEFINGLLNINSIKVYGPLDASLRTATISINSSKIDNSELGFLLDSEFGIMVRTGLHCAPLAHKTIGSFPQGTLRFSFGAFNDIKDINYALYALNNILSRM</sequence>
<organism evidence="7 8">
    <name type="scientific">Clostridium sporogenes</name>
    <dbReference type="NCBI Taxonomy" id="1509"/>
    <lineage>
        <taxon>Bacteria</taxon>
        <taxon>Bacillati</taxon>
        <taxon>Bacillota</taxon>
        <taxon>Clostridia</taxon>
        <taxon>Eubacteriales</taxon>
        <taxon>Clostridiaceae</taxon>
        <taxon>Clostridium</taxon>
    </lineage>
</organism>
<dbReference type="AlphaFoldDB" id="A0AAE4FNK2"/>
<accession>A0AAE4FNK2</accession>
<dbReference type="InterPro" id="IPR016454">
    <property type="entry name" value="Cysteine_dSase"/>
</dbReference>
<evidence type="ECO:0000256" key="1">
    <source>
        <dbReference type="ARBA" id="ARBA00001933"/>
    </source>
</evidence>
<dbReference type="Gene3D" id="3.90.1150.10">
    <property type="entry name" value="Aspartate Aminotransferase, domain 1"/>
    <property type="match status" value="1"/>
</dbReference>
<keyword evidence="4" id="KW-0663">Pyridoxal phosphate</keyword>
<dbReference type="PANTHER" id="PTHR43586">
    <property type="entry name" value="CYSTEINE DESULFURASE"/>
    <property type="match status" value="1"/>
</dbReference>
<evidence type="ECO:0000256" key="4">
    <source>
        <dbReference type="ARBA" id="ARBA00022898"/>
    </source>
</evidence>
<proteinExistence type="inferred from homology"/>
<dbReference type="PANTHER" id="PTHR43586:SF4">
    <property type="entry name" value="ISOPENICILLIN N EPIMERASE"/>
    <property type="match status" value="1"/>
</dbReference>
<gene>
    <name evidence="7" type="ORF">P9J83_15515</name>
</gene>
<dbReference type="EC" id="2.8.1.7" evidence="3"/>
<dbReference type="InterPro" id="IPR015422">
    <property type="entry name" value="PyrdxlP-dep_Trfase_small"/>
</dbReference>
<comment type="catalytic activity">
    <reaction evidence="5">
        <text>(sulfur carrier)-H + L-cysteine = (sulfur carrier)-SH + L-alanine</text>
        <dbReference type="Rhea" id="RHEA:43892"/>
        <dbReference type="Rhea" id="RHEA-COMP:14737"/>
        <dbReference type="Rhea" id="RHEA-COMP:14739"/>
        <dbReference type="ChEBI" id="CHEBI:29917"/>
        <dbReference type="ChEBI" id="CHEBI:35235"/>
        <dbReference type="ChEBI" id="CHEBI:57972"/>
        <dbReference type="ChEBI" id="CHEBI:64428"/>
        <dbReference type="EC" id="2.8.1.7"/>
    </reaction>
</comment>
<evidence type="ECO:0000259" key="6">
    <source>
        <dbReference type="Pfam" id="PF00266"/>
    </source>
</evidence>
<dbReference type="GO" id="GO:0031071">
    <property type="term" value="F:cysteine desulfurase activity"/>
    <property type="evidence" value="ECO:0007669"/>
    <property type="project" value="UniProtKB-EC"/>
</dbReference>